<sequence length="124" mass="13703">MVKYVEYTFYKEVFGGTMPEASFNRAAIEASVYLKKITFSRIAESDPPEEVKYACCAMADQIYEDQAAKQDGKTVKSVSNDGYSVSYVTEADGSVELTEAKLSRIAQIYLPGDLLYFGLDGSDC</sequence>
<gene>
    <name evidence="1" type="ORF">OBO34_21270</name>
</gene>
<dbReference type="AlphaFoldDB" id="A0A9J6QZE1"/>
<name>A0A9J6QZE1_9FIRM</name>
<protein>
    <recommendedName>
        <fullName evidence="3">Phage protein</fullName>
    </recommendedName>
</protein>
<keyword evidence="2" id="KW-1185">Reference proteome</keyword>
<comment type="caution">
    <text evidence="1">The sequence shown here is derived from an EMBL/GenBank/DDBJ whole genome shotgun (WGS) entry which is preliminary data.</text>
</comment>
<evidence type="ECO:0000313" key="1">
    <source>
        <dbReference type="EMBL" id="MCU7380848.1"/>
    </source>
</evidence>
<dbReference type="Gene3D" id="1.10.3230.10">
    <property type="entry name" value="YqbG-like"/>
    <property type="match status" value="1"/>
</dbReference>
<evidence type="ECO:0008006" key="3">
    <source>
        <dbReference type="Google" id="ProtNLM"/>
    </source>
</evidence>
<proteinExistence type="predicted"/>
<evidence type="ECO:0000313" key="2">
    <source>
        <dbReference type="Proteomes" id="UP001065549"/>
    </source>
</evidence>
<accession>A0A9J6QZE1</accession>
<dbReference type="RefSeq" id="WP_269478843.1">
    <property type="nucleotide sequence ID" value="NZ_JAOSHN010000014.1"/>
</dbReference>
<organism evidence="1 2">
    <name type="scientific">Hominibacterium faecale</name>
    <dbReference type="NCBI Taxonomy" id="2839743"/>
    <lineage>
        <taxon>Bacteria</taxon>
        <taxon>Bacillati</taxon>
        <taxon>Bacillota</taxon>
        <taxon>Clostridia</taxon>
        <taxon>Peptostreptococcales</taxon>
        <taxon>Anaerovoracaceae</taxon>
        <taxon>Hominibacterium</taxon>
    </lineage>
</organism>
<reference evidence="1" key="1">
    <citation type="submission" date="2022-09" db="EMBL/GenBank/DDBJ databases">
        <title>Culturomic study of gut microbiota in children with autism spectrum disorder.</title>
        <authorList>
            <person name="Efimov B.A."/>
            <person name="Chaplin A.V."/>
            <person name="Sokolova S.R."/>
            <person name="Pikina A.P."/>
            <person name="Korzhanova M."/>
            <person name="Belova V."/>
            <person name="Korostin D."/>
        </authorList>
    </citation>
    <scope>NUCLEOTIDE SEQUENCE</scope>
    <source>
        <strain evidence="1">ASD5510</strain>
    </source>
</reference>
<dbReference type="InterPro" id="IPR036558">
    <property type="entry name" value="YqbG-like_sf"/>
</dbReference>
<dbReference type="Proteomes" id="UP001065549">
    <property type="component" value="Unassembled WGS sequence"/>
</dbReference>
<dbReference type="EMBL" id="JAOSHN010000014">
    <property type="protein sequence ID" value="MCU7380848.1"/>
    <property type="molecule type" value="Genomic_DNA"/>
</dbReference>